<dbReference type="NCBIfam" id="NF041857">
    <property type="entry name" value="RIF_Ptrans_rph"/>
    <property type="match status" value="1"/>
</dbReference>
<dbReference type="Proteomes" id="UP000198901">
    <property type="component" value="Unassembled WGS sequence"/>
</dbReference>
<dbReference type="PANTHER" id="PTHR43615">
    <property type="entry name" value="PHOSPHOENOLPYRUVATE SYNTHASE-RELATED"/>
    <property type="match status" value="1"/>
</dbReference>
<dbReference type="Gene3D" id="3.50.30.10">
    <property type="entry name" value="Phosphohistidine domain"/>
    <property type="match status" value="1"/>
</dbReference>
<name>A0A1G9RB21_9BACT</name>
<dbReference type="NCBIfam" id="NF004879">
    <property type="entry name" value="PRK06241.1-4"/>
    <property type="match status" value="1"/>
</dbReference>
<reference evidence="9 10" key="1">
    <citation type="submission" date="2016-10" db="EMBL/GenBank/DDBJ databases">
        <authorList>
            <person name="de Groot N.N."/>
        </authorList>
    </citation>
    <scope>NUCLEOTIDE SEQUENCE [LARGE SCALE GENOMIC DNA]</scope>
    <source>
        <strain evidence="9 10">DSM 21668</strain>
    </source>
</reference>
<protein>
    <recommendedName>
        <fullName evidence="5">Prodigiosin synthesizing transferase PigC</fullName>
    </recommendedName>
    <alternativeName>
        <fullName evidence="6">Prodigiosin synthetase PigC</fullName>
    </alternativeName>
</protein>
<dbReference type="PANTHER" id="PTHR43615:SF1">
    <property type="entry name" value="PPDK_N DOMAIN-CONTAINING PROTEIN"/>
    <property type="match status" value="1"/>
</dbReference>
<proteinExistence type="inferred from homology"/>
<dbReference type="Pfam" id="PF00391">
    <property type="entry name" value="PEP-utilizers"/>
    <property type="match status" value="1"/>
</dbReference>
<dbReference type="AlphaFoldDB" id="A0A1G9RB21"/>
<sequence length="867" mass="95324">MFVRRFDELDRAALPLAGGKGAHLGELSSVDGIRVPDGFCVTTDAYRAVTGSDPELSGLLEELSRDSGDVSRTAGRIRQRIENLPVPEGIVHEVYAALAAFDAEQSFAVRSSATAEDLPSASFAGQQDTYLNIKGKESVLRHIQQCWASLFTDRAVAYRRQQGFDHREVFLAVVVQQMVFSEVSGILFTADPLSGNRRVSTIDASFGLGEALVAGLVSADTYRVRSGEIREKQIGTKKRAVLAAPEGGTREVEPEAGSVAQQALTDAQIRELERIGRTIEGHFGEPQDIEWCLSEGVFYVVQSRPITTLFPVPQVDDNENHVYISVGHQQMMTDPIRPWGLSFFLMFTPAPMQVAGGRLFVDVTKRLSTLSGRANLLGIFDQSDPLIRDALATVIERGDFLPTLPDESAVPGPIRGAEGLSAADILDPVPDPAGAIADLIRENQASVERLKQEIQGKSGTDLFDFIRSDMEEARRVMNQSPSLAIILAGVNGSVWLNSKMEEWLGEKNAADALTQSLPNNVTAEMGLALLDVADVIRPYPQVVEYLPRANPETFPDSLPDVPGSREAKEAIRTFLDRYGMRCTGEIDVTRTRWSERPATLIPLLLGNIHNQTAGAGKRKYELGLAEASAKAKELLGKLAELPDGEDKVQETRRMIDAVRLCMSYREYPKYGLVNRYFVYKQALMKEVERLVAEGVFSEKEDSFYLSFDELKEVVRSRRLPGNPVPERKEAYRHFEKLTPPRVMTSEGEAIAGRYRRDNIPAHALAGLAVSSGIVEGRARVVLRMEDAGLEEGDILVTPFTDPSWTPVFVSVKALITEVGGLMTHGAVIAREYGLPAVVGIEDATRRIRDGQRIRVNGTDGYVEILSE</sequence>
<evidence type="ECO:0000256" key="3">
    <source>
        <dbReference type="ARBA" id="ARBA00022840"/>
    </source>
</evidence>
<dbReference type="SUPFAM" id="SSF52009">
    <property type="entry name" value="Phosphohistidine domain"/>
    <property type="match status" value="1"/>
</dbReference>
<dbReference type="InterPro" id="IPR036637">
    <property type="entry name" value="Phosphohistidine_dom_sf"/>
</dbReference>
<gene>
    <name evidence="9" type="ORF">SAMN04488090_2820</name>
</gene>
<organism evidence="9 10">
    <name type="scientific">Siphonobacter aquaeclarae</name>
    <dbReference type="NCBI Taxonomy" id="563176"/>
    <lineage>
        <taxon>Bacteria</taxon>
        <taxon>Pseudomonadati</taxon>
        <taxon>Bacteroidota</taxon>
        <taxon>Cytophagia</taxon>
        <taxon>Cytophagales</taxon>
        <taxon>Cytophagaceae</taxon>
        <taxon>Siphonobacter</taxon>
    </lineage>
</organism>
<evidence type="ECO:0000259" key="7">
    <source>
        <dbReference type="Pfam" id="PF00391"/>
    </source>
</evidence>
<evidence type="ECO:0000256" key="1">
    <source>
        <dbReference type="ARBA" id="ARBA00008321"/>
    </source>
</evidence>
<dbReference type="STRING" id="563176.SAMN04488090_2820"/>
<dbReference type="SUPFAM" id="SSF56059">
    <property type="entry name" value="Glutathione synthetase ATP-binding domain-like"/>
    <property type="match status" value="1"/>
</dbReference>
<dbReference type="NCBIfam" id="NF004877">
    <property type="entry name" value="PRK06241.1-2"/>
    <property type="match status" value="1"/>
</dbReference>
<dbReference type="GO" id="GO:0005524">
    <property type="term" value="F:ATP binding"/>
    <property type="evidence" value="ECO:0007669"/>
    <property type="project" value="UniProtKB-KW"/>
</dbReference>
<dbReference type="RefSeq" id="WP_093203320.1">
    <property type="nucleotide sequence ID" value="NZ_FNGS01000005.1"/>
</dbReference>
<comment type="similarity">
    <text evidence="1">Belongs to the PIGC family.</text>
</comment>
<feature type="domain" description="Pyruvate phosphate dikinase AMP/ATP-binding" evidence="8">
    <location>
        <begin position="15"/>
        <end position="309"/>
    </location>
</feature>
<evidence type="ECO:0000256" key="6">
    <source>
        <dbReference type="ARBA" id="ARBA00080054"/>
    </source>
</evidence>
<dbReference type="Pfam" id="PF01326">
    <property type="entry name" value="PPDK_N"/>
    <property type="match status" value="1"/>
</dbReference>
<keyword evidence="9" id="KW-0418">Kinase</keyword>
<comment type="pathway">
    <text evidence="4">Antibiotic biosynthesis; prodigiosin biosynthesis.</text>
</comment>
<keyword evidence="9" id="KW-0808">Transferase</keyword>
<keyword evidence="10" id="KW-1185">Reference proteome</keyword>
<dbReference type="NCBIfam" id="NF004878">
    <property type="entry name" value="PRK06241.1-3"/>
    <property type="match status" value="1"/>
</dbReference>
<evidence type="ECO:0000256" key="5">
    <source>
        <dbReference type="ARBA" id="ARBA00068614"/>
    </source>
</evidence>
<accession>A0A1G9RB21</accession>
<keyword evidence="2" id="KW-0547">Nucleotide-binding</keyword>
<keyword evidence="9" id="KW-0670">Pyruvate</keyword>
<dbReference type="Gene3D" id="3.30.470.20">
    <property type="entry name" value="ATP-grasp fold, B domain"/>
    <property type="match status" value="1"/>
</dbReference>
<keyword evidence="3" id="KW-0067">ATP-binding</keyword>
<dbReference type="Gene3D" id="3.30.1490.20">
    <property type="entry name" value="ATP-grasp fold, A domain"/>
    <property type="match status" value="1"/>
</dbReference>
<dbReference type="GO" id="GO:0016301">
    <property type="term" value="F:kinase activity"/>
    <property type="evidence" value="ECO:0007669"/>
    <property type="project" value="UniProtKB-KW"/>
</dbReference>
<feature type="domain" description="PEP-utilising enzyme mobile" evidence="7">
    <location>
        <begin position="789"/>
        <end position="860"/>
    </location>
</feature>
<evidence type="ECO:0000313" key="9">
    <source>
        <dbReference type="EMBL" id="SDM20433.1"/>
    </source>
</evidence>
<dbReference type="InterPro" id="IPR008279">
    <property type="entry name" value="PEP-util_enz_mobile_dom"/>
</dbReference>
<dbReference type="InterPro" id="IPR002192">
    <property type="entry name" value="PPDK_AMP/ATP-bd"/>
</dbReference>
<dbReference type="FunFam" id="3.30.1490.20:FF:000010">
    <property type="entry name" value="Phosphoenolpyruvate synthase"/>
    <property type="match status" value="1"/>
</dbReference>
<dbReference type="OrthoDB" id="9765468at2"/>
<evidence type="ECO:0000256" key="2">
    <source>
        <dbReference type="ARBA" id="ARBA00022741"/>
    </source>
</evidence>
<dbReference type="FunFam" id="3.50.30.10:FF:000007">
    <property type="entry name" value="Phosphoenolpyruvate synthase"/>
    <property type="match status" value="1"/>
</dbReference>
<dbReference type="InterPro" id="IPR051549">
    <property type="entry name" value="PEP_Utilizing_Enz"/>
</dbReference>
<dbReference type="EMBL" id="FNGS01000005">
    <property type="protein sequence ID" value="SDM20433.1"/>
    <property type="molecule type" value="Genomic_DNA"/>
</dbReference>
<dbReference type="InterPro" id="IPR013815">
    <property type="entry name" value="ATP_grasp_subdomain_1"/>
</dbReference>
<evidence type="ECO:0000256" key="4">
    <source>
        <dbReference type="ARBA" id="ARBA00060561"/>
    </source>
</evidence>
<evidence type="ECO:0000259" key="8">
    <source>
        <dbReference type="Pfam" id="PF01326"/>
    </source>
</evidence>
<evidence type="ECO:0000313" key="10">
    <source>
        <dbReference type="Proteomes" id="UP000198901"/>
    </source>
</evidence>